<keyword evidence="2 4" id="KW-0694">RNA-binding</keyword>
<dbReference type="PANTHER" id="PTHR47683:SF4">
    <property type="entry name" value="PSEUDOURIDINE SYNTHASE"/>
    <property type="match status" value="1"/>
</dbReference>
<evidence type="ECO:0000256" key="1">
    <source>
        <dbReference type="ARBA" id="ARBA00008348"/>
    </source>
</evidence>
<dbReference type="SUPFAM" id="SSF55174">
    <property type="entry name" value="Alpha-L RNA-binding motif"/>
    <property type="match status" value="1"/>
</dbReference>
<evidence type="ECO:0000259" key="6">
    <source>
        <dbReference type="SMART" id="SM00363"/>
    </source>
</evidence>
<dbReference type="InterPro" id="IPR002942">
    <property type="entry name" value="S4_RNA-bd"/>
</dbReference>
<organism evidence="7 8">
    <name type="scientific">Salinicoccus bachuensis</name>
    <dbReference type="NCBI Taxonomy" id="3136731"/>
    <lineage>
        <taxon>Bacteria</taxon>
        <taxon>Bacillati</taxon>
        <taxon>Bacillota</taxon>
        <taxon>Bacilli</taxon>
        <taxon>Bacillales</taxon>
        <taxon>Staphylococcaceae</taxon>
        <taxon>Salinicoccus</taxon>
    </lineage>
</organism>
<dbReference type="SUPFAM" id="SSF55120">
    <property type="entry name" value="Pseudouridine synthase"/>
    <property type="match status" value="1"/>
</dbReference>
<evidence type="ECO:0000256" key="3">
    <source>
        <dbReference type="ARBA" id="ARBA00023235"/>
    </source>
</evidence>
<dbReference type="CDD" id="cd00165">
    <property type="entry name" value="S4"/>
    <property type="match status" value="1"/>
</dbReference>
<dbReference type="RefSeq" id="WP_342387251.1">
    <property type="nucleotide sequence ID" value="NZ_CP138333.2"/>
</dbReference>
<dbReference type="InterPro" id="IPR036986">
    <property type="entry name" value="S4_RNA-bd_sf"/>
</dbReference>
<dbReference type="InterPro" id="IPR020103">
    <property type="entry name" value="PsdUridine_synth_cat_dom_sf"/>
</dbReference>
<evidence type="ECO:0000256" key="2">
    <source>
        <dbReference type="ARBA" id="ARBA00022884"/>
    </source>
</evidence>
<dbReference type="PROSITE" id="PS50889">
    <property type="entry name" value="S4"/>
    <property type="match status" value="1"/>
</dbReference>
<dbReference type="PROSITE" id="PS01149">
    <property type="entry name" value="PSI_RSU"/>
    <property type="match status" value="1"/>
</dbReference>
<gene>
    <name evidence="7" type="ORF">RQP18_08195</name>
</gene>
<dbReference type="EC" id="5.4.99.-" evidence="5"/>
<evidence type="ECO:0000256" key="4">
    <source>
        <dbReference type="PROSITE-ProRule" id="PRU00182"/>
    </source>
</evidence>
<dbReference type="Pfam" id="PF00849">
    <property type="entry name" value="PseudoU_synth_2"/>
    <property type="match status" value="1"/>
</dbReference>
<accession>A0ABZ3CEX8</accession>
<dbReference type="InterPro" id="IPR020094">
    <property type="entry name" value="TruA/RsuA/RluB/E/F_N"/>
</dbReference>
<dbReference type="Gene3D" id="3.30.70.1560">
    <property type="entry name" value="Alpha-L RNA-binding motif"/>
    <property type="match status" value="1"/>
</dbReference>
<dbReference type="CDD" id="cd02553">
    <property type="entry name" value="PseudoU_synth_RsuA"/>
    <property type="match status" value="1"/>
</dbReference>
<dbReference type="InterPro" id="IPR006145">
    <property type="entry name" value="PsdUridine_synth_RsuA/RluA"/>
</dbReference>
<dbReference type="InterPro" id="IPR018496">
    <property type="entry name" value="PsdUridine_synth_RsuA/RluB_CS"/>
</dbReference>
<dbReference type="Gene3D" id="3.10.290.10">
    <property type="entry name" value="RNA-binding S4 domain"/>
    <property type="match status" value="1"/>
</dbReference>
<sequence>MRLDKYLANAGIGSRSEVKNMIRKKRITVEGGIVTDPKSRVSPDDEILLDGGSVVLESEIHIMLNKPAGVISSTEKGPTPTVIDLIDHPQKDQLFPVGRLDKDTTGLLLITNDGKLAHELLSPRSKIGKTYVAELESEVTEGDISQLETGIPLKDFTTAPAIAKKLSSHEVELTITEGKFHQVKRMFHHLGNEVTALHRISFGDLMLDEHLAAGSYRRLRENEIKLIKKV</sequence>
<keyword evidence="3 5" id="KW-0413">Isomerase</keyword>
<dbReference type="NCBIfam" id="TIGR00093">
    <property type="entry name" value="pseudouridine synthase"/>
    <property type="match status" value="1"/>
</dbReference>
<protein>
    <recommendedName>
        <fullName evidence="5">Pseudouridine synthase</fullName>
        <ecNumber evidence="5">5.4.99.-</ecNumber>
    </recommendedName>
</protein>
<comment type="similarity">
    <text evidence="1 5">Belongs to the pseudouridine synthase RsuA family.</text>
</comment>
<keyword evidence="8" id="KW-1185">Reference proteome</keyword>
<dbReference type="GO" id="GO:0016853">
    <property type="term" value="F:isomerase activity"/>
    <property type="evidence" value="ECO:0007669"/>
    <property type="project" value="UniProtKB-KW"/>
</dbReference>
<dbReference type="SMART" id="SM00363">
    <property type="entry name" value="S4"/>
    <property type="match status" value="1"/>
</dbReference>
<dbReference type="InterPro" id="IPR000748">
    <property type="entry name" value="PsdUridine_synth_RsuA/RluB/E/F"/>
</dbReference>
<name>A0ABZ3CEX8_9STAP</name>
<dbReference type="InterPro" id="IPR050343">
    <property type="entry name" value="RsuA_PseudoU_synthase"/>
</dbReference>
<evidence type="ECO:0000256" key="5">
    <source>
        <dbReference type="RuleBase" id="RU003887"/>
    </source>
</evidence>
<evidence type="ECO:0000313" key="7">
    <source>
        <dbReference type="EMBL" id="WZX28669.1"/>
    </source>
</evidence>
<dbReference type="InterPro" id="IPR042092">
    <property type="entry name" value="PsdUridine_s_RsuA/RluB/E/F_cat"/>
</dbReference>
<feature type="domain" description="RNA-binding S4" evidence="6">
    <location>
        <begin position="1"/>
        <end position="61"/>
    </location>
</feature>
<dbReference type="Proteomes" id="UP001455384">
    <property type="component" value="Chromosome"/>
</dbReference>
<evidence type="ECO:0000313" key="8">
    <source>
        <dbReference type="Proteomes" id="UP001455384"/>
    </source>
</evidence>
<dbReference type="EMBL" id="CP138333">
    <property type="protein sequence ID" value="WZX28669.1"/>
    <property type="molecule type" value="Genomic_DNA"/>
</dbReference>
<dbReference type="Gene3D" id="3.30.70.580">
    <property type="entry name" value="Pseudouridine synthase I, catalytic domain, N-terminal subdomain"/>
    <property type="match status" value="1"/>
</dbReference>
<reference evidence="8" key="1">
    <citation type="submission" date="2023-10" db="EMBL/GenBank/DDBJ databases">
        <title>Genome analysis and identification of Salinococcus sp. Bachu38 nov., a PGPR from the rhizosphere of Tamarix.</title>
        <authorList>
            <person name="Liang Z."/>
            <person name="Zhang X."/>
            <person name="Jia J."/>
            <person name="Chen X."/>
            <person name="Wang Y."/>
            <person name="Wang Q."/>
            <person name="Wang R."/>
        </authorList>
    </citation>
    <scope>NUCLEOTIDE SEQUENCE [LARGE SCALE GENOMIC DNA]</scope>
    <source>
        <strain evidence="8">Bachu38</strain>
    </source>
</reference>
<proteinExistence type="inferred from homology"/>
<dbReference type="Pfam" id="PF01479">
    <property type="entry name" value="S4"/>
    <property type="match status" value="1"/>
</dbReference>
<dbReference type="PANTHER" id="PTHR47683">
    <property type="entry name" value="PSEUDOURIDINE SYNTHASE FAMILY PROTEIN-RELATED"/>
    <property type="match status" value="1"/>
</dbReference>